<dbReference type="EMBL" id="UINC01021226">
    <property type="protein sequence ID" value="SVA88325.1"/>
    <property type="molecule type" value="Genomic_DNA"/>
</dbReference>
<feature type="non-terminal residue" evidence="1">
    <location>
        <position position="1"/>
    </location>
</feature>
<reference evidence="1" key="1">
    <citation type="submission" date="2018-05" db="EMBL/GenBank/DDBJ databases">
        <authorList>
            <person name="Lanie J.A."/>
            <person name="Ng W.-L."/>
            <person name="Kazmierczak K.M."/>
            <person name="Andrzejewski T.M."/>
            <person name="Davidsen T.M."/>
            <person name="Wayne K.J."/>
            <person name="Tettelin H."/>
            <person name="Glass J.I."/>
            <person name="Rusch D."/>
            <person name="Podicherti R."/>
            <person name="Tsui H.-C.T."/>
            <person name="Winkler M.E."/>
        </authorList>
    </citation>
    <scope>NUCLEOTIDE SEQUENCE</scope>
</reference>
<sequence>LPRIRPTLGRRPAAAWWIIWPAGSC</sequence>
<accession>A0A381ZGB0</accession>
<feature type="non-terminal residue" evidence="1">
    <location>
        <position position="25"/>
    </location>
</feature>
<dbReference type="AlphaFoldDB" id="A0A381ZGB0"/>
<evidence type="ECO:0000313" key="1">
    <source>
        <dbReference type="EMBL" id="SVA88325.1"/>
    </source>
</evidence>
<proteinExistence type="predicted"/>
<organism evidence="1">
    <name type="scientific">marine metagenome</name>
    <dbReference type="NCBI Taxonomy" id="408172"/>
    <lineage>
        <taxon>unclassified sequences</taxon>
        <taxon>metagenomes</taxon>
        <taxon>ecological metagenomes</taxon>
    </lineage>
</organism>
<name>A0A381ZGB0_9ZZZZ</name>
<protein>
    <submittedName>
        <fullName evidence="1">Uncharacterized protein</fullName>
    </submittedName>
</protein>
<gene>
    <name evidence="1" type="ORF">METZ01_LOCUS141179</name>
</gene>